<dbReference type="InterPro" id="IPR000683">
    <property type="entry name" value="Gfo/Idh/MocA-like_OxRdtase_N"/>
</dbReference>
<dbReference type="PANTHER" id="PTHR42840:SF7">
    <property type="entry name" value="BINDING ROSSMANN FOLD OXIDOREDUCTASE, PUTATIVE (AFU_ORTHOLOGUE AFUA_4G10190)-RELATED"/>
    <property type="match status" value="1"/>
</dbReference>
<dbReference type="OrthoDB" id="64915at2759"/>
<dbReference type="GO" id="GO:0016491">
    <property type="term" value="F:oxidoreductase activity"/>
    <property type="evidence" value="ECO:0007669"/>
    <property type="project" value="TreeGrafter"/>
</dbReference>
<evidence type="ECO:0000259" key="1">
    <source>
        <dbReference type="Pfam" id="PF01408"/>
    </source>
</evidence>
<dbReference type="Gene3D" id="3.40.50.720">
    <property type="entry name" value="NAD(P)-binding Rossmann-like Domain"/>
    <property type="match status" value="1"/>
</dbReference>
<feature type="domain" description="Gfo/Idh/MocA-like oxidoreductase N-terminal" evidence="1">
    <location>
        <begin position="9"/>
        <end position="131"/>
    </location>
</feature>
<reference evidence="2" key="1">
    <citation type="submission" date="2022-10" db="EMBL/GenBank/DDBJ databases">
        <title>Tapping the CABI collections for fungal endophytes: first genome assemblies for Collariella, Neodidymelliopsis, Ascochyta clinopodiicola, Didymella pomorum, Didymosphaeria variabile, Neocosmospora piperis and Neocucurbitaria cava.</title>
        <authorList>
            <person name="Hill R."/>
        </authorList>
    </citation>
    <scope>NUCLEOTIDE SEQUENCE</scope>
    <source>
        <strain evidence="2">IMI 356815</strain>
    </source>
</reference>
<sequence>MSLEKRKIVNVGLIGCGEIAQVVHIPTLLFMREYFRITYLCDVSPAALEHCSRSIPNKHQATRNVEELCASNEVDVVLVANSDEYHAAHAVVALRHDKHVLVEKPLALTKRDAEAVADAEKKSKGSVMVGYMRRYAAPFEDAVKEIGGLDKILYARVRDIIGPNSAFVHQSGTFPKKFTDFTQADSMDKDERAKEMVKTALENEAGGVDVTPESTLMWRLFGSLGSHDLSVMREVLGMPEKVVGSSLGFPFWNVLFKYSTFTVSYESGIDNVPRFDAHIEVYGANKTVKVQYDTPYVKGLPVTLHMAENVDGVYKESMIRKSYEDPYTQEMKKLWEMVAEGKSVKTTAQDALQDLEVFNMAMKHFYGSP</sequence>
<keyword evidence="3" id="KW-1185">Reference proteome</keyword>
<dbReference type="SUPFAM" id="SSF51735">
    <property type="entry name" value="NAD(P)-binding Rossmann-fold domains"/>
    <property type="match status" value="1"/>
</dbReference>
<dbReference type="Gene3D" id="3.30.360.10">
    <property type="entry name" value="Dihydrodipicolinate Reductase, domain 2"/>
    <property type="match status" value="1"/>
</dbReference>
<dbReference type="GeneID" id="80907817"/>
<dbReference type="Proteomes" id="UP001140513">
    <property type="component" value="Unassembled WGS sequence"/>
</dbReference>
<dbReference type="GO" id="GO:0006740">
    <property type="term" value="P:NADPH regeneration"/>
    <property type="evidence" value="ECO:0007669"/>
    <property type="project" value="TreeGrafter"/>
</dbReference>
<name>A0A9W8XRJ9_9PLEO</name>
<comment type="caution">
    <text evidence="2">The sequence shown here is derived from an EMBL/GenBank/DDBJ whole genome shotgun (WGS) entry which is preliminary data.</text>
</comment>
<organism evidence="2 3">
    <name type="scientific">Didymosphaeria variabile</name>
    <dbReference type="NCBI Taxonomy" id="1932322"/>
    <lineage>
        <taxon>Eukaryota</taxon>
        <taxon>Fungi</taxon>
        <taxon>Dikarya</taxon>
        <taxon>Ascomycota</taxon>
        <taxon>Pezizomycotina</taxon>
        <taxon>Dothideomycetes</taxon>
        <taxon>Pleosporomycetidae</taxon>
        <taxon>Pleosporales</taxon>
        <taxon>Massarineae</taxon>
        <taxon>Didymosphaeriaceae</taxon>
        <taxon>Didymosphaeria</taxon>
    </lineage>
</organism>
<dbReference type="InterPro" id="IPR036291">
    <property type="entry name" value="NAD(P)-bd_dom_sf"/>
</dbReference>
<dbReference type="RefSeq" id="XP_056073382.1">
    <property type="nucleotide sequence ID" value="XM_056213074.1"/>
</dbReference>
<dbReference type="AlphaFoldDB" id="A0A9W8XRJ9"/>
<dbReference type="PANTHER" id="PTHR42840">
    <property type="entry name" value="NAD(P)-BINDING ROSSMANN-FOLD SUPERFAMILY PROTEIN-RELATED"/>
    <property type="match status" value="1"/>
</dbReference>
<protein>
    <recommendedName>
        <fullName evidence="1">Gfo/Idh/MocA-like oxidoreductase N-terminal domain-containing protein</fullName>
    </recommendedName>
</protein>
<dbReference type="GO" id="GO:0005737">
    <property type="term" value="C:cytoplasm"/>
    <property type="evidence" value="ECO:0007669"/>
    <property type="project" value="TreeGrafter"/>
</dbReference>
<dbReference type="GO" id="GO:0000166">
    <property type="term" value="F:nucleotide binding"/>
    <property type="evidence" value="ECO:0007669"/>
    <property type="project" value="InterPro"/>
</dbReference>
<dbReference type="Pfam" id="PF01408">
    <property type="entry name" value="GFO_IDH_MocA"/>
    <property type="match status" value="1"/>
</dbReference>
<evidence type="ECO:0000313" key="2">
    <source>
        <dbReference type="EMBL" id="KAJ4356256.1"/>
    </source>
</evidence>
<evidence type="ECO:0000313" key="3">
    <source>
        <dbReference type="Proteomes" id="UP001140513"/>
    </source>
</evidence>
<gene>
    <name evidence="2" type="ORF">N0V89_004287</name>
</gene>
<proteinExistence type="predicted"/>
<accession>A0A9W8XRJ9</accession>
<dbReference type="EMBL" id="JAPEUX010000003">
    <property type="protein sequence ID" value="KAJ4356256.1"/>
    <property type="molecule type" value="Genomic_DNA"/>
</dbReference>